<evidence type="ECO:0000256" key="11">
    <source>
        <dbReference type="ARBA" id="ARBA00023152"/>
    </source>
</evidence>
<keyword evidence="8 12" id="KW-0547">Nucleotide-binding</keyword>
<evidence type="ECO:0000256" key="8">
    <source>
        <dbReference type="ARBA" id="ARBA00022741"/>
    </source>
</evidence>
<evidence type="ECO:0000256" key="1">
    <source>
        <dbReference type="ARBA" id="ARBA00000642"/>
    </source>
</evidence>
<accession>A0A1I4JG90</accession>
<evidence type="ECO:0000256" key="12">
    <source>
        <dbReference type="HAMAP-Rule" id="MF_00145"/>
    </source>
</evidence>
<evidence type="ECO:0000256" key="13">
    <source>
        <dbReference type="PIRSR" id="PIRSR000724-1"/>
    </source>
</evidence>
<evidence type="ECO:0000256" key="2">
    <source>
        <dbReference type="ARBA" id="ARBA00004838"/>
    </source>
</evidence>
<dbReference type="GO" id="GO:0005829">
    <property type="term" value="C:cytosol"/>
    <property type="evidence" value="ECO:0007669"/>
    <property type="project" value="TreeGrafter"/>
</dbReference>
<dbReference type="HAMAP" id="MF_00145">
    <property type="entry name" value="Phosphoglyc_kinase"/>
    <property type="match status" value="1"/>
</dbReference>
<dbReference type="PIRSF" id="PIRSF000724">
    <property type="entry name" value="Pgk"/>
    <property type="match status" value="1"/>
</dbReference>
<dbReference type="Pfam" id="PF00162">
    <property type="entry name" value="PGK"/>
    <property type="match status" value="1"/>
</dbReference>
<dbReference type="InterPro" id="IPR015911">
    <property type="entry name" value="Phosphoglycerate_kinase_CS"/>
</dbReference>
<dbReference type="Gene3D" id="3.40.50.1260">
    <property type="entry name" value="Phosphoglycerate kinase, N-terminal domain"/>
    <property type="match status" value="2"/>
</dbReference>
<evidence type="ECO:0000256" key="4">
    <source>
        <dbReference type="ARBA" id="ARBA00011245"/>
    </source>
</evidence>
<comment type="pathway">
    <text evidence="2 12">Carbohydrate degradation; glycolysis; pyruvate from D-glyceraldehyde 3-phosphate: step 2/5.</text>
</comment>
<evidence type="ECO:0000313" key="16">
    <source>
        <dbReference type="EMBL" id="SFL65203.1"/>
    </source>
</evidence>
<comment type="caution">
    <text evidence="12">Lacks conserved residue(s) required for the propagation of feature annotation.</text>
</comment>
<dbReference type="PROSITE" id="PS00111">
    <property type="entry name" value="PGLYCERATE_KINASE"/>
    <property type="match status" value="1"/>
</dbReference>
<evidence type="ECO:0000256" key="3">
    <source>
        <dbReference type="ARBA" id="ARBA00008982"/>
    </source>
</evidence>
<keyword evidence="10 12" id="KW-0067">ATP-binding</keyword>
<comment type="subcellular location">
    <subcellularLocation>
        <location evidence="12">Cytoplasm</location>
    </subcellularLocation>
</comment>
<feature type="binding site" evidence="12">
    <location>
        <position position="38"/>
    </location>
    <ligand>
        <name>substrate</name>
    </ligand>
</feature>
<dbReference type="GO" id="GO:0006094">
    <property type="term" value="P:gluconeogenesis"/>
    <property type="evidence" value="ECO:0007669"/>
    <property type="project" value="TreeGrafter"/>
</dbReference>
<dbReference type="GO" id="GO:0005524">
    <property type="term" value="F:ATP binding"/>
    <property type="evidence" value="ECO:0007669"/>
    <property type="project" value="UniProtKB-KW"/>
</dbReference>
<dbReference type="RefSeq" id="WP_092039557.1">
    <property type="nucleotide sequence ID" value="NZ_FOTK01000008.1"/>
</dbReference>
<feature type="binding site" evidence="13">
    <location>
        <position position="120"/>
    </location>
    <ligand>
        <name>(2R)-3-phosphoglycerate</name>
        <dbReference type="ChEBI" id="CHEBI:58272"/>
    </ligand>
</feature>
<comment type="catalytic activity">
    <reaction evidence="1 12 15">
        <text>(2R)-3-phosphoglycerate + ATP = (2R)-3-phospho-glyceroyl phosphate + ADP</text>
        <dbReference type="Rhea" id="RHEA:14801"/>
        <dbReference type="ChEBI" id="CHEBI:30616"/>
        <dbReference type="ChEBI" id="CHEBI:57604"/>
        <dbReference type="ChEBI" id="CHEBI:58272"/>
        <dbReference type="ChEBI" id="CHEBI:456216"/>
        <dbReference type="EC" id="2.7.2.3"/>
    </reaction>
</comment>
<feature type="binding site" evidence="12 14">
    <location>
        <position position="325"/>
    </location>
    <ligand>
        <name>ATP</name>
        <dbReference type="ChEBI" id="CHEBI:30616"/>
    </ligand>
</feature>
<keyword evidence="7 12" id="KW-0808">Transferase</keyword>
<evidence type="ECO:0000313" key="17">
    <source>
        <dbReference type="Proteomes" id="UP000199048"/>
    </source>
</evidence>
<evidence type="ECO:0000256" key="15">
    <source>
        <dbReference type="RuleBase" id="RU000532"/>
    </source>
</evidence>
<dbReference type="FunFam" id="3.40.50.1260:FF:000001">
    <property type="entry name" value="Phosphoglycerate kinase"/>
    <property type="match status" value="1"/>
</dbReference>
<comment type="subunit">
    <text evidence="4 12">Monomer.</text>
</comment>
<dbReference type="AlphaFoldDB" id="A0A1I4JG90"/>
<proteinExistence type="inferred from homology"/>
<dbReference type="FunFam" id="3.40.50.1260:FF:000006">
    <property type="entry name" value="Phosphoglycerate kinase"/>
    <property type="match status" value="1"/>
</dbReference>
<keyword evidence="9 12" id="KW-0418">Kinase</keyword>
<dbReference type="UniPathway" id="UPA00109">
    <property type="reaction ID" value="UER00185"/>
</dbReference>
<dbReference type="EMBL" id="FOTK01000008">
    <property type="protein sequence ID" value="SFL65203.1"/>
    <property type="molecule type" value="Genomic_DNA"/>
</dbReference>
<organism evidence="16 17">
    <name type="scientific">Methylobacterium pseudosasicola</name>
    <dbReference type="NCBI Taxonomy" id="582667"/>
    <lineage>
        <taxon>Bacteria</taxon>
        <taxon>Pseudomonadati</taxon>
        <taxon>Pseudomonadota</taxon>
        <taxon>Alphaproteobacteria</taxon>
        <taxon>Hyphomicrobiales</taxon>
        <taxon>Methylobacteriaceae</taxon>
        <taxon>Methylobacterium</taxon>
    </lineage>
</organism>
<evidence type="ECO:0000256" key="10">
    <source>
        <dbReference type="ARBA" id="ARBA00022840"/>
    </source>
</evidence>
<evidence type="ECO:0000256" key="14">
    <source>
        <dbReference type="PIRSR" id="PIRSR000724-2"/>
    </source>
</evidence>
<dbReference type="EC" id="2.7.2.3" evidence="5 12"/>
<feature type="binding site" evidence="12 14">
    <location>
        <position position="203"/>
    </location>
    <ligand>
        <name>ATP</name>
        <dbReference type="ChEBI" id="CHEBI:30616"/>
    </ligand>
</feature>
<dbReference type="OrthoDB" id="9808460at2"/>
<dbReference type="GO" id="GO:0004618">
    <property type="term" value="F:phosphoglycerate kinase activity"/>
    <property type="evidence" value="ECO:0007669"/>
    <property type="project" value="UniProtKB-UniRule"/>
</dbReference>
<feature type="binding site" evidence="13">
    <location>
        <position position="153"/>
    </location>
    <ligand>
        <name>(2R)-3-phosphoglycerate</name>
        <dbReference type="ChEBI" id="CHEBI:58272"/>
    </ligand>
</feature>
<comment type="similarity">
    <text evidence="3 12 15">Belongs to the phosphoglycerate kinase family.</text>
</comment>
<dbReference type="GO" id="GO:0006096">
    <property type="term" value="P:glycolytic process"/>
    <property type="evidence" value="ECO:0007669"/>
    <property type="project" value="UniProtKB-UniRule"/>
</dbReference>
<keyword evidence="17" id="KW-1185">Reference proteome</keyword>
<keyword evidence="11 12" id="KW-0324">Glycolysis</keyword>
<sequence length="400" mass="41272">MSAFRTLDDAGALTGKRVLMRVDLNVPMVNGRVTDATRIARVVPTIREVADKGAKVILLAHFGRPKGKREPKDSLEPVVPALSQALGRPVAFAADCVGDDAARAVAALKDGDVLLLENTRYHAGEEKNDPAFADALAANGDIYVNEAFSAAHRAHASTEGLAHRLPAYAGREMQAELEALTKGLEAPQRPVIALVGGAKVSSKIDLLENLVAKVDMLVIGGGMANTFLHAQGKAVGKSLCEKDLAETATRILAAADKAGCRIILPVDAVAATEFKAQAPHETVPVDAVPEGSMILDAGPRSVSEINAAIDGAKTLVWNGPLGAFELAPFDAATVAAAKHAAARTKAGELVSVAGGGDTVAALNHAGVAADFTYVSTAGGAFLEWLEGKALPGVEALRAKG</sequence>
<dbReference type="PANTHER" id="PTHR11406:SF23">
    <property type="entry name" value="PHOSPHOGLYCERATE KINASE 1, CHLOROPLASTIC-RELATED"/>
    <property type="match status" value="1"/>
</dbReference>
<feature type="binding site" evidence="12">
    <location>
        <position position="153"/>
    </location>
    <ligand>
        <name>substrate</name>
    </ligand>
</feature>
<dbReference type="InterPro" id="IPR015824">
    <property type="entry name" value="Phosphoglycerate_kinase_N"/>
</dbReference>
<dbReference type="Proteomes" id="UP000199048">
    <property type="component" value="Unassembled WGS sequence"/>
</dbReference>
<feature type="binding site" evidence="12 14">
    <location>
        <begin position="355"/>
        <end position="358"/>
    </location>
    <ligand>
        <name>ATP</name>
        <dbReference type="ChEBI" id="CHEBI:30616"/>
    </ligand>
</feature>
<keyword evidence="12" id="KW-0963">Cytoplasm</keyword>
<gene>
    <name evidence="12" type="primary">pgk</name>
    <name evidence="16" type="ORF">SAMN05192568_100825</name>
</gene>
<feature type="binding site" evidence="12 13">
    <location>
        <begin position="61"/>
        <end position="64"/>
    </location>
    <ligand>
        <name>substrate</name>
    </ligand>
</feature>
<protein>
    <recommendedName>
        <fullName evidence="6 12">Phosphoglycerate kinase</fullName>
        <ecNumber evidence="5 12">2.7.2.3</ecNumber>
    </recommendedName>
</protein>
<dbReference type="STRING" id="582667.SAMN05192568_100825"/>
<evidence type="ECO:0000256" key="9">
    <source>
        <dbReference type="ARBA" id="ARBA00022777"/>
    </source>
</evidence>
<dbReference type="PANTHER" id="PTHR11406">
    <property type="entry name" value="PHOSPHOGLYCERATE KINASE"/>
    <property type="match status" value="1"/>
</dbReference>
<dbReference type="SUPFAM" id="SSF53748">
    <property type="entry name" value="Phosphoglycerate kinase"/>
    <property type="match status" value="1"/>
</dbReference>
<evidence type="ECO:0000256" key="7">
    <source>
        <dbReference type="ARBA" id="ARBA00022679"/>
    </source>
</evidence>
<feature type="binding site" evidence="12 13">
    <location>
        <begin position="23"/>
        <end position="25"/>
    </location>
    <ligand>
        <name>substrate</name>
    </ligand>
</feature>
<feature type="binding site" evidence="12">
    <location>
        <position position="120"/>
    </location>
    <ligand>
        <name>substrate</name>
    </ligand>
</feature>
<evidence type="ECO:0000256" key="6">
    <source>
        <dbReference type="ARBA" id="ARBA00016471"/>
    </source>
</evidence>
<dbReference type="InterPro" id="IPR036043">
    <property type="entry name" value="Phosphoglycerate_kinase_sf"/>
</dbReference>
<dbReference type="PRINTS" id="PR00477">
    <property type="entry name" value="PHGLYCKINASE"/>
</dbReference>
<dbReference type="InterPro" id="IPR001576">
    <property type="entry name" value="Phosphoglycerate_kinase"/>
</dbReference>
<dbReference type="GO" id="GO:0043531">
    <property type="term" value="F:ADP binding"/>
    <property type="evidence" value="ECO:0007669"/>
    <property type="project" value="TreeGrafter"/>
</dbReference>
<feature type="binding site" evidence="13">
    <location>
        <position position="38"/>
    </location>
    <ligand>
        <name>(2R)-3-phosphoglycerate</name>
        <dbReference type="ChEBI" id="CHEBI:58272"/>
    </ligand>
</feature>
<reference evidence="17" key="1">
    <citation type="submission" date="2016-10" db="EMBL/GenBank/DDBJ databases">
        <authorList>
            <person name="Varghese N."/>
            <person name="Submissions S."/>
        </authorList>
    </citation>
    <scope>NUCLEOTIDE SEQUENCE [LARGE SCALE GENOMIC DNA]</scope>
    <source>
        <strain evidence="17">BL36</strain>
    </source>
</reference>
<name>A0A1I4JG90_9HYPH</name>
<evidence type="ECO:0000256" key="5">
    <source>
        <dbReference type="ARBA" id="ARBA00013061"/>
    </source>
</evidence>